<gene>
    <name evidence="1" type="ORF">M998_0694</name>
</gene>
<dbReference type="PATRIC" id="fig|1354272.4.peg.713"/>
<sequence>MNNTTLVENTINELTYAESILNMIVDNDIKADGSLFNSIESVVENISRAKKNVCNISADENKKSIGDILITKNENLEGAIGSILSVLEMAINLSASNEPSNKNGNQVSIINLIFTAKLNLETVYEKISFN</sequence>
<dbReference type="Proteomes" id="UP000078224">
    <property type="component" value="Unassembled WGS sequence"/>
</dbReference>
<dbReference type="OrthoDB" id="6460496at2"/>
<reference evidence="1 2" key="1">
    <citation type="submission" date="2016-04" db="EMBL/GenBank/DDBJ databases">
        <title>ATOL: Assembling a taxonomically balanced genome-scale reconstruction of the evolutionary history of the Enterobacteriaceae.</title>
        <authorList>
            <person name="Plunkett G.III."/>
            <person name="Neeno-Eckwall E.C."/>
            <person name="Glasner J.D."/>
            <person name="Perna N.T."/>
        </authorList>
    </citation>
    <scope>NUCLEOTIDE SEQUENCE [LARGE SCALE GENOMIC DNA]</scope>
    <source>
        <strain evidence="1 2">ATCC 35613</strain>
    </source>
</reference>
<comment type="caution">
    <text evidence="1">The sequence shown here is derived from an EMBL/GenBank/DDBJ whole genome shotgun (WGS) entry which is preliminary data.</text>
</comment>
<evidence type="ECO:0000313" key="1">
    <source>
        <dbReference type="EMBL" id="OAT54013.1"/>
    </source>
</evidence>
<proteinExistence type="predicted"/>
<evidence type="ECO:0000313" key="2">
    <source>
        <dbReference type="Proteomes" id="UP000078224"/>
    </source>
</evidence>
<keyword evidence="2" id="KW-1185">Reference proteome</keyword>
<dbReference type="RefSeq" id="WP_068907568.1">
    <property type="nucleotide sequence ID" value="NZ_LXEW01000013.1"/>
</dbReference>
<accession>A0A1B7K1I4</accession>
<dbReference type="EMBL" id="LXEW01000013">
    <property type="protein sequence ID" value="OAT54013.1"/>
    <property type="molecule type" value="Genomic_DNA"/>
</dbReference>
<organism evidence="1 2">
    <name type="scientific">Providencia heimbachae ATCC 35613</name>
    <dbReference type="NCBI Taxonomy" id="1354272"/>
    <lineage>
        <taxon>Bacteria</taxon>
        <taxon>Pseudomonadati</taxon>
        <taxon>Pseudomonadota</taxon>
        <taxon>Gammaproteobacteria</taxon>
        <taxon>Enterobacterales</taxon>
        <taxon>Morganellaceae</taxon>
        <taxon>Providencia</taxon>
    </lineage>
</organism>
<dbReference type="AlphaFoldDB" id="A0A1B7K1I4"/>
<protein>
    <submittedName>
        <fullName evidence="1">Uncharacterized protein</fullName>
    </submittedName>
</protein>
<name>A0A1B7K1I4_9GAMM</name>